<comment type="subcellular location">
    <subcellularLocation>
        <location evidence="1">Nucleus</location>
    </subcellularLocation>
</comment>
<dbReference type="PANTHER" id="PTHR13710:SF108">
    <property type="entry name" value="ATP-DEPENDENT DNA HELICASE Q4"/>
    <property type="match status" value="1"/>
</dbReference>
<dbReference type="GO" id="GO:0016787">
    <property type="term" value="F:hydrolase activity"/>
    <property type="evidence" value="ECO:0007669"/>
    <property type="project" value="UniProtKB-KW"/>
</dbReference>
<keyword evidence="13" id="KW-0863">Zinc-finger</keyword>
<evidence type="ECO:0000259" key="16">
    <source>
        <dbReference type="PROSITE" id="PS51192"/>
    </source>
</evidence>
<dbReference type="SMART" id="SM00490">
    <property type="entry name" value="HELICc"/>
    <property type="match status" value="1"/>
</dbReference>
<dbReference type="GO" id="GO:0043138">
    <property type="term" value="F:3'-5' DNA helicase activity"/>
    <property type="evidence" value="ECO:0007669"/>
    <property type="project" value="UniProtKB-EC"/>
</dbReference>
<dbReference type="GO" id="GO:0005634">
    <property type="term" value="C:nucleus"/>
    <property type="evidence" value="ECO:0007669"/>
    <property type="project" value="UniProtKB-SubCell"/>
</dbReference>
<dbReference type="InterPro" id="IPR011545">
    <property type="entry name" value="DEAD/DEAH_box_helicase_dom"/>
</dbReference>
<evidence type="ECO:0000256" key="12">
    <source>
        <dbReference type="ARBA" id="ARBA00049360"/>
    </source>
</evidence>
<dbReference type="Pfam" id="PF00271">
    <property type="entry name" value="Helicase_C"/>
    <property type="match status" value="1"/>
</dbReference>
<dbReference type="InterPro" id="IPR004589">
    <property type="entry name" value="DNA_helicase_ATP-dep_RecQ"/>
</dbReference>
<keyword evidence="13" id="KW-0862">Zinc</keyword>
<keyword evidence="8" id="KW-0413">Isomerase</keyword>
<evidence type="ECO:0000256" key="3">
    <source>
        <dbReference type="ARBA" id="ARBA00022741"/>
    </source>
</evidence>
<dbReference type="SUPFAM" id="SSF57756">
    <property type="entry name" value="Retrovirus zinc finger-like domains"/>
    <property type="match status" value="1"/>
</dbReference>
<dbReference type="Gene3D" id="1.10.10.1460">
    <property type="match status" value="1"/>
</dbReference>
<dbReference type="GO" id="GO:0005524">
    <property type="term" value="F:ATP binding"/>
    <property type="evidence" value="ECO:0007669"/>
    <property type="project" value="UniProtKB-KW"/>
</dbReference>
<dbReference type="SMART" id="SM00487">
    <property type="entry name" value="DEXDc"/>
    <property type="match status" value="1"/>
</dbReference>
<dbReference type="FunFam" id="3.40.50.300:FF:001084">
    <property type="entry name" value="RecQ like helicase 4"/>
    <property type="match status" value="1"/>
</dbReference>
<sequence length="1380" mass="155098">MNLLQDRNFKLKYQKCKYKVKVWESEFKKKNGHNPTKDDIREAPSYVREAYKKYYDMKTKMLEELDILISEEALSPRNEHADSKADTTSGAHIKTGEANDKTEMHRVALADIQNCPETTDVNLPQKKPVAKEETIEQKPVKENDVWGVHLNVTKTSCEKKSLQRSFSSTFAEKLAKGAQFCKRNPRKSLSSRSSKHCKPGLFNTLSQDCESGSLSVSNISFSQESITDSVSLSCSLPFESCNLEKDTASPINFSSQLQTLKCISEKKTRNNHPISIVQKAVTSNSIDVKRNVDKGWLERCSITSVNEKWSFMNDNAVDMSWDTSVRETDAKQSVFNESAVGKASECDDIGSDEEIIYSSDTESSQSRFTLKRKSSCLSLSSESASENIAKKRKVNEDVDCFEAPSLVKSTDTFVSNTQENHVIGPQEATSKPNSSNEIPADNHDDNLSQATIGELVDHIVEKNVQNRKKINDSQKKLTKKEMLEKKMASGQANENFVKVNLKKKVYVRGKKTMTYSKHKKLQWKANKRSGTLREDTINECGVRKCYKCGDAGHFARNCLQNAGDKLMPESEDEEDSQYPTLEEAAAMAVKCNVPAQRMSMQVLQDSQLGSHQENENGHRGVKVPNYVLESLRLEEEKKVVDPIYPLGSDGSTMAPTEDVYSVLQEFGHTEFRRGQAEAIMRILSGLSTLVTLSTGTGKSLCYQLPALMYARHNKCITLVVSPLVSLMEDQVAGLPKCIKIACLHYNQTESQRKEIMEQAKAGELHALLVSPEAVMSGGKNGNFGSIIQDLPPIAFACIDEAHCLSQWSHNFRPSYLMISEVLRSKLGVKTFLGLTATATFSTCRSILEHLQIPDDGKGVIKNVPLPNNLVLTASCDRRRDDALLTLLTGARFASCDSIIVYCIRRTECERLAVLLRTCLKEGQRPEEKKIRCQVSTNAEPYHAGLTAARRRLVQKRFMSGQTRIVVATIAFGMGIDKKDIRAVIHYNMPRNFESYVQEVGRAGRDGLPAHCHLFLDPDGADLQELGRHIFANSVDRHVIRKLLQRVFVPCRCNRLKKLAESSYSEANINGEEKISSNTSVKCPGHEVAFKVNETVQALDIPEENIATMLCYLELHPKKWIKVLSPVYTMCKVQSYGGPKAFKEAAKNSPPLAMAVALDQRQGIAHENSNKIEFPVVDVAAVLNWDSGILKSHLKSLEWNNLGGKWKRTRICVEFQELGFRVLAPGMLPADELDEALDVLYERVESQERACLLQLQYAFDAFKSVAYKSCIECMDSSEESRSDGLKKQIREYFELQSLNFDMKIKEALMHEDQVIADTRQLVCSYPDTTFTGRQVARIFHGIESPCFPARSWGRCKYWRAHLNEDFKLLVKVATREILSLR</sequence>
<feature type="compositionally biased region" description="Polar residues" evidence="14">
    <location>
        <begin position="427"/>
        <end position="437"/>
    </location>
</feature>
<dbReference type="SUPFAM" id="SSF52540">
    <property type="entry name" value="P-loop containing nucleoside triphosphate hydrolases"/>
    <property type="match status" value="1"/>
</dbReference>
<comment type="catalytic activity">
    <reaction evidence="12">
        <text>ATP + H2O = ADP + phosphate + H(+)</text>
        <dbReference type="Rhea" id="RHEA:13065"/>
        <dbReference type="ChEBI" id="CHEBI:15377"/>
        <dbReference type="ChEBI" id="CHEBI:15378"/>
        <dbReference type="ChEBI" id="CHEBI:30616"/>
        <dbReference type="ChEBI" id="CHEBI:43474"/>
        <dbReference type="ChEBI" id="CHEBI:456216"/>
    </reaction>
</comment>
<comment type="similarity">
    <text evidence="2">Belongs to the helicase family. RecQ subfamily.</text>
</comment>
<dbReference type="InterPro" id="IPR001878">
    <property type="entry name" value="Znf_CCHC"/>
</dbReference>
<dbReference type="CDD" id="cd18018">
    <property type="entry name" value="DEXHc_RecQ4-like"/>
    <property type="match status" value="1"/>
</dbReference>
<dbReference type="NCBIfam" id="TIGR00614">
    <property type="entry name" value="recQ_fam"/>
    <property type="match status" value="1"/>
</dbReference>
<feature type="domain" description="Helicase ATP-binding" evidence="16">
    <location>
        <begin position="679"/>
        <end position="856"/>
    </location>
</feature>
<protein>
    <recommendedName>
        <fullName evidence="11">DNA 3'-5' helicase</fullName>
        <ecNumber evidence="11">5.6.2.4</ecNumber>
    </recommendedName>
</protein>
<keyword evidence="5" id="KW-0347">Helicase</keyword>
<dbReference type="GO" id="GO:0000724">
    <property type="term" value="P:double-strand break repair via homologous recombination"/>
    <property type="evidence" value="ECO:0007669"/>
    <property type="project" value="TreeGrafter"/>
</dbReference>
<evidence type="ECO:0000313" key="18">
    <source>
        <dbReference type="EMBL" id="KAK7862026.1"/>
    </source>
</evidence>
<keyword evidence="4" id="KW-0378">Hydrolase</keyword>
<dbReference type="Pfam" id="PF00098">
    <property type="entry name" value="zf-CCHC"/>
    <property type="match status" value="1"/>
</dbReference>
<dbReference type="PROSITE" id="PS51192">
    <property type="entry name" value="HELICASE_ATP_BIND_1"/>
    <property type="match status" value="1"/>
</dbReference>
<dbReference type="InterPro" id="IPR001650">
    <property type="entry name" value="Helicase_C-like"/>
</dbReference>
<dbReference type="Proteomes" id="UP001378592">
    <property type="component" value="Unassembled WGS sequence"/>
</dbReference>
<comment type="catalytic activity">
    <reaction evidence="10">
        <text>Couples ATP hydrolysis with the unwinding of duplex DNA by translocating in the 3'-5' direction.</text>
        <dbReference type="EC" id="5.6.2.4"/>
    </reaction>
</comment>
<dbReference type="PANTHER" id="PTHR13710">
    <property type="entry name" value="DNA HELICASE RECQ FAMILY MEMBER"/>
    <property type="match status" value="1"/>
</dbReference>
<evidence type="ECO:0000256" key="11">
    <source>
        <dbReference type="ARBA" id="ARBA00034808"/>
    </source>
</evidence>
<name>A0AAN9VFH4_9ORTH</name>
<dbReference type="GO" id="GO:0005737">
    <property type="term" value="C:cytoplasm"/>
    <property type="evidence" value="ECO:0007669"/>
    <property type="project" value="TreeGrafter"/>
</dbReference>
<keyword evidence="7" id="KW-0238">DNA-binding</keyword>
<feature type="domain" description="CCHC-type" evidence="15">
    <location>
        <begin position="543"/>
        <end position="558"/>
    </location>
</feature>
<dbReference type="SMART" id="SM00343">
    <property type="entry name" value="ZnF_C2HC"/>
    <property type="match status" value="1"/>
</dbReference>
<dbReference type="Pfam" id="PF00270">
    <property type="entry name" value="DEAD"/>
    <property type="match status" value="1"/>
</dbReference>
<evidence type="ECO:0000256" key="10">
    <source>
        <dbReference type="ARBA" id="ARBA00034617"/>
    </source>
</evidence>
<dbReference type="EC" id="5.6.2.4" evidence="11"/>
<evidence type="ECO:0000259" key="15">
    <source>
        <dbReference type="PROSITE" id="PS50158"/>
    </source>
</evidence>
<evidence type="ECO:0000256" key="2">
    <source>
        <dbReference type="ARBA" id="ARBA00005446"/>
    </source>
</evidence>
<evidence type="ECO:0000256" key="4">
    <source>
        <dbReference type="ARBA" id="ARBA00022801"/>
    </source>
</evidence>
<keyword evidence="13" id="KW-0479">Metal-binding</keyword>
<evidence type="ECO:0000256" key="14">
    <source>
        <dbReference type="SAM" id="MobiDB-lite"/>
    </source>
</evidence>
<dbReference type="GO" id="GO:0003677">
    <property type="term" value="F:DNA binding"/>
    <property type="evidence" value="ECO:0007669"/>
    <property type="project" value="UniProtKB-KW"/>
</dbReference>
<keyword evidence="9" id="KW-0539">Nucleus</keyword>
<proteinExistence type="inferred from homology"/>
<dbReference type="EMBL" id="JAZDUA010000290">
    <property type="protein sequence ID" value="KAK7862026.1"/>
    <property type="molecule type" value="Genomic_DNA"/>
</dbReference>
<dbReference type="InterPro" id="IPR036875">
    <property type="entry name" value="Znf_CCHC_sf"/>
</dbReference>
<evidence type="ECO:0000256" key="6">
    <source>
        <dbReference type="ARBA" id="ARBA00022840"/>
    </source>
</evidence>
<accession>A0AAN9VFH4</accession>
<evidence type="ECO:0000259" key="17">
    <source>
        <dbReference type="PROSITE" id="PS51194"/>
    </source>
</evidence>
<dbReference type="FunFam" id="3.40.50.300:FF:000772">
    <property type="entry name" value="ATP-dependent DNA helicase Q4"/>
    <property type="match status" value="1"/>
</dbReference>
<dbReference type="Gene3D" id="4.10.60.10">
    <property type="entry name" value="Zinc finger, CCHC-type"/>
    <property type="match status" value="1"/>
</dbReference>
<feature type="domain" description="Helicase C-terminal" evidence="17">
    <location>
        <begin position="878"/>
        <end position="1054"/>
    </location>
</feature>
<evidence type="ECO:0000256" key="8">
    <source>
        <dbReference type="ARBA" id="ARBA00023235"/>
    </source>
</evidence>
<evidence type="ECO:0000256" key="9">
    <source>
        <dbReference type="ARBA" id="ARBA00023242"/>
    </source>
</evidence>
<dbReference type="GO" id="GO:0008270">
    <property type="term" value="F:zinc ion binding"/>
    <property type="evidence" value="ECO:0007669"/>
    <property type="project" value="UniProtKB-KW"/>
</dbReference>
<keyword evidence="6" id="KW-0067">ATP-binding</keyword>
<evidence type="ECO:0000256" key="7">
    <source>
        <dbReference type="ARBA" id="ARBA00023125"/>
    </source>
</evidence>
<keyword evidence="3" id="KW-0547">Nucleotide-binding</keyword>
<keyword evidence="19" id="KW-1185">Reference proteome</keyword>
<gene>
    <name evidence="18" type="ORF">R5R35_002163</name>
</gene>
<dbReference type="InterPro" id="IPR014001">
    <property type="entry name" value="Helicase_ATP-bd"/>
</dbReference>
<dbReference type="GO" id="GO:0009378">
    <property type="term" value="F:four-way junction helicase activity"/>
    <property type="evidence" value="ECO:0007669"/>
    <property type="project" value="TreeGrafter"/>
</dbReference>
<feature type="region of interest" description="Disordered" evidence="14">
    <location>
        <begin position="420"/>
        <end position="442"/>
    </location>
</feature>
<evidence type="ECO:0000256" key="5">
    <source>
        <dbReference type="ARBA" id="ARBA00022806"/>
    </source>
</evidence>
<dbReference type="Gene3D" id="3.40.50.300">
    <property type="entry name" value="P-loop containing nucleotide triphosphate hydrolases"/>
    <property type="match status" value="2"/>
</dbReference>
<reference evidence="18 19" key="1">
    <citation type="submission" date="2024-03" db="EMBL/GenBank/DDBJ databases">
        <title>The genome assembly and annotation of the cricket Gryllus longicercus Weissman &amp; Gray.</title>
        <authorList>
            <person name="Szrajer S."/>
            <person name="Gray D."/>
            <person name="Ylla G."/>
        </authorList>
    </citation>
    <scope>NUCLEOTIDE SEQUENCE [LARGE SCALE GENOMIC DNA]</scope>
    <source>
        <strain evidence="18">DAG 2021-001</strain>
        <tissue evidence="18">Whole body minus gut</tissue>
    </source>
</reference>
<dbReference type="InterPro" id="IPR027417">
    <property type="entry name" value="P-loop_NTPase"/>
</dbReference>
<organism evidence="18 19">
    <name type="scientific">Gryllus longicercus</name>
    <dbReference type="NCBI Taxonomy" id="2509291"/>
    <lineage>
        <taxon>Eukaryota</taxon>
        <taxon>Metazoa</taxon>
        <taxon>Ecdysozoa</taxon>
        <taxon>Arthropoda</taxon>
        <taxon>Hexapoda</taxon>
        <taxon>Insecta</taxon>
        <taxon>Pterygota</taxon>
        <taxon>Neoptera</taxon>
        <taxon>Polyneoptera</taxon>
        <taxon>Orthoptera</taxon>
        <taxon>Ensifera</taxon>
        <taxon>Gryllidea</taxon>
        <taxon>Grylloidea</taxon>
        <taxon>Gryllidae</taxon>
        <taxon>Gryllinae</taxon>
        <taxon>Gryllus</taxon>
    </lineage>
</organism>
<comment type="caution">
    <text evidence="18">The sequence shown here is derived from an EMBL/GenBank/DDBJ whole genome shotgun (WGS) entry which is preliminary data.</text>
</comment>
<dbReference type="GO" id="GO:0005694">
    <property type="term" value="C:chromosome"/>
    <property type="evidence" value="ECO:0007669"/>
    <property type="project" value="TreeGrafter"/>
</dbReference>
<dbReference type="PROSITE" id="PS51194">
    <property type="entry name" value="HELICASE_CTER"/>
    <property type="match status" value="1"/>
</dbReference>
<evidence type="ECO:0000256" key="13">
    <source>
        <dbReference type="PROSITE-ProRule" id="PRU00047"/>
    </source>
</evidence>
<dbReference type="PROSITE" id="PS50158">
    <property type="entry name" value="ZF_CCHC"/>
    <property type="match status" value="1"/>
</dbReference>
<evidence type="ECO:0000256" key="1">
    <source>
        <dbReference type="ARBA" id="ARBA00004123"/>
    </source>
</evidence>
<dbReference type="CDD" id="cd22289">
    <property type="entry name" value="RecQL4_SLD2_NTD"/>
    <property type="match status" value="1"/>
</dbReference>
<evidence type="ECO:0000313" key="19">
    <source>
        <dbReference type="Proteomes" id="UP001378592"/>
    </source>
</evidence>